<dbReference type="Pfam" id="PF04479">
    <property type="entry name" value="RTA1"/>
    <property type="match status" value="1"/>
</dbReference>
<comment type="caution">
    <text evidence="6">The sequence shown here is derived from an EMBL/GenBank/DDBJ whole genome shotgun (WGS) entry which is preliminary data.</text>
</comment>
<proteinExistence type="predicted"/>
<dbReference type="PANTHER" id="PTHR31465">
    <property type="entry name" value="PROTEIN RTA1-RELATED"/>
    <property type="match status" value="1"/>
</dbReference>
<dbReference type="EMBL" id="BRPK01000004">
    <property type="protein sequence ID" value="GLB36951.1"/>
    <property type="molecule type" value="Genomic_DNA"/>
</dbReference>
<name>A0A9P3PJL3_LYOSH</name>
<evidence type="ECO:0000256" key="3">
    <source>
        <dbReference type="ARBA" id="ARBA00022989"/>
    </source>
</evidence>
<feature type="transmembrane region" description="Helical" evidence="5">
    <location>
        <begin position="153"/>
        <end position="175"/>
    </location>
</feature>
<dbReference type="GO" id="GO:0016020">
    <property type="term" value="C:membrane"/>
    <property type="evidence" value="ECO:0007669"/>
    <property type="project" value="UniProtKB-SubCell"/>
</dbReference>
<keyword evidence="7" id="KW-1185">Reference proteome</keyword>
<keyword evidence="4 5" id="KW-0472">Membrane</keyword>
<keyword evidence="2 5" id="KW-0812">Transmembrane</keyword>
<evidence type="ECO:0000256" key="4">
    <source>
        <dbReference type="ARBA" id="ARBA00023136"/>
    </source>
</evidence>
<dbReference type="PANTHER" id="PTHR31465:SF1">
    <property type="entry name" value="PROTEIN RTA1-RELATED"/>
    <property type="match status" value="1"/>
</dbReference>
<keyword evidence="3 5" id="KW-1133">Transmembrane helix</keyword>
<gene>
    <name evidence="6" type="primary">RTA3</name>
    <name evidence="6" type="ORF">LshimejAT787_0400020</name>
</gene>
<feature type="transmembrane region" description="Helical" evidence="5">
    <location>
        <begin position="29"/>
        <end position="46"/>
    </location>
</feature>
<feature type="transmembrane region" description="Helical" evidence="5">
    <location>
        <begin position="120"/>
        <end position="141"/>
    </location>
</feature>
<dbReference type="OrthoDB" id="3358017at2759"/>
<dbReference type="InterPro" id="IPR007568">
    <property type="entry name" value="RTA1"/>
</dbReference>
<dbReference type="Proteomes" id="UP001063166">
    <property type="component" value="Unassembled WGS sequence"/>
</dbReference>
<evidence type="ECO:0000313" key="7">
    <source>
        <dbReference type="Proteomes" id="UP001063166"/>
    </source>
</evidence>
<evidence type="ECO:0000256" key="1">
    <source>
        <dbReference type="ARBA" id="ARBA00004141"/>
    </source>
</evidence>
<evidence type="ECO:0000256" key="5">
    <source>
        <dbReference type="SAM" id="Phobius"/>
    </source>
</evidence>
<reference evidence="6" key="1">
    <citation type="submission" date="2022-07" db="EMBL/GenBank/DDBJ databases">
        <title>The genome of Lyophyllum shimeji provides insight into the initial evolution of ectomycorrhizal fungal genome.</title>
        <authorList>
            <person name="Kobayashi Y."/>
            <person name="Shibata T."/>
            <person name="Hirakawa H."/>
            <person name="Shigenobu S."/>
            <person name="Nishiyama T."/>
            <person name="Yamada A."/>
            <person name="Hasebe M."/>
            <person name="Kawaguchi M."/>
        </authorList>
    </citation>
    <scope>NUCLEOTIDE SEQUENCE</scope>
    <source>
        <strain evidence="6">AT787</strain>
    </source>
</reference>
<comment type="subcellular location">
    <subcellularLocation>
        <location evidence="1">Membrane</location>
        <topology evidence="1">Multi-pass membrane protein</topology>
    </subcellularLocation>
</comment>
<sequence length="454" mass="49840">MYRGELRLLSAFLGCNADGKLTKKDSRRILLMLFNIVFYALLVDAFDMRCTSCHSVECAVPAPNVVCLKRHDERKLSTVTHNIPRALVYTVLTHKGTETCSSASSSHLAFLLKTHRPPSFLLYGYTPTLYVTIVCLLLFLLSTTVHFGCWLRFSLPFAMWPVIFCGITEIIGWAARLDLSLHPRRVDSYGIQLEATFVGPTLLVHANLILLTTVIENLCGSSWGRNSSRVPHRASSNFHLRGIHYSSRAVAALTSANVLAFLAQSIGAAPTPYKTQLAITLVATVLAHSNLMLLCASTGKLTAGGMILSLRSIWFYVAYSALAKQSGSTPILHMLFSPALCVKSFISQSVFYSNNFDGLPASILVVSAIPSCAKSQGSHCRFRVEIKCPRDICMTSALLVRTLFPLTHLAYRIAELSTAFGGKIMTTEVYFNVLDGAMVFLTMSTDDQDANMTA</sequence>
<evidence type="ECO:0000313" key="6">
    <source>
        <dbReference type="EMBL" id="GLB36951.1"/>
    </source>
</evidence>
<organism evidence="6 7">
    <name type="scientific">Lyophyllum shimeji</name>
    <name type="common">Hon-shimeji</name>
    <name type="synonym">Tricholoma shimeji</name>
    <dbReference type="NCBI Taxonomy" id="47721"/>
    <lineage>
        <taxon>Eukaryota</taxon>
        <taxon>Fungi</taxon>
        <taxon>Dikarya</taxon>
        <taxon>Basidiomycota</taxon>
        <taxon>Agaricomycotina</taxon>
        <taxon>Agaricomycetes</taxon>
        <taxon>Agaricomycetidae</taxon>
        <taxon>Agaricales</taxon>
        <taxon>Tricholomatineae</taxon>
        <taxon>Lyophyllaceae</taxon>
        <taxon>Lyophyllum</taxon>
    </lineage>
</organism>
<protein>
    <submittedName>
        <fullName evidence="6">RTA1-domain-containing protein</fullName>
    </submittedName>
</protein>
<dbReference type="AlphaFoldDB" id="A0A9P3PJL3"/>
<evidence type="ECO:0000256" key="2">
    <source>
        <dbReference type="ARBA" id="ARBA00022692"/>
    </source>
</evidence>
<accession>A0A9P3PJL3</accession>